<evidence type="ECO:0000256" key="1">
    <source>
        <dbReference type="SAM" id="MobiDB-lite"/>
    </source>
</evidence>
<dbReference type="InterPro" id="IPR046281">
    <property type="entry name" value="DUF6318"/>
</dbReference>
<name>A0ABU2B066_9MICC</name>
<accession>A0ABU2B066</accession>
<evidence type="ECO:0000256" key="2">
    <source>
        <dbReference type="SAM" id="SignalP"/>
    </source>
</evidence>
<evidence type="ECO:0000313" key="4">
    <source>
        <dbReference type="EMBL" id="MDR7346992.1"/>
    </source>
</evidence>
<evidence type="ECO:0000313" key="5">
    <source>
        <dbReference type="Proteomes" id="UP001183794"/>
    </source>
</evidence>
<proteinExistence type="predicted"/>
<gene>
    <name evidence="4" type="ORF">J2S62_001249</name>
</gene>
<feature type="region of interest" description="Disordered" evidence="1">
    <location>
        <begin position="34"/>
        <end position="69"/>
    </location>
</feature>
<dbReference type="EMBL" id="JAVDYJ010000001">
    <property type="protein sequence ID" value="MDR7346992.1"/>
    <property type="molecule type" value="Genomic_DNA"/>
</dbReference>
<sequence length="221" mass="24489">MQSSPKKSVYARTLTFLTSSVLFLALVGCSNTDDASPDLDETTDASASETTEFVPASEEGPAQNVPEPRLPAVTTEHSHEGAYAALEYFWEAESYASLTGDSGPLSIVSSEDCAFCTESIEGWPQNYDEGYWSVMDGDIEVDVTEVVISDEEDENQNVAHVYFELTEPPTDFFNKEGMRLEESFDSSEVTGWLAELVYDPTAQSWNVKWIGLEEDIVWDES</sequence>
<keyword evidence="5" id="KW-1185">Reference proteome</keyword>
<organism evidence="4 5">
    <name type="scientific">Enteractinococcus fodinae</name>
    <dbReference type="NCBI Taxonomy" id="684663"/>
    <lineage>
        <taxon>Bacteria</taxon>
        <taxon>Bacillati</taxon>
        <taxon>Actinomycetota</taxon>
        <taxon>Actinomycetes</taxon>
        <taxon>Micrococcales</taxon>
        <taxon>Micrococcaceae</taxon>
    </lineage>
</organism>
<evidence type="ECO:0000259" key="3">
    <source>
        <dbReference type="Pfam" id="PF19843"/>
    </source>
</evidence>
<reference evidence="4 5" key="1">
    <citation type="submission" date="2023-07" db="EMBL/GenBank/DDBJ databases">
        <title>Sequencing the genomes of 1000 actinobacteria strains.</title>
        <authorList>
            <person name="Klenk H.-P."/>
        </authorList>
    </citation>
    <scope>NUCLEOTIDE SEQUENCE [LARGE SCALE GENOMIC DNA]</scope>
    <source>
        <strain evidence="4 5">DSM 22966</strain>
    </source>
</reference>
<keyword evidence="2" id="KW-0732">Signal</keyword>
<feature type="chain" id="PRO_5045646224" description="DUF6318 domain-containing protein" evidence="2">
    <location>
        <begin position="36"/>
        <end position="221"/>
    </location>
</feature>
<dbReference type="Proteomes" id="UP001183794">
    <property type="component" value="Unassembled WGS sequence"/>
</dbReference>
<feature type="signal peptide" evidence="2">
    <location>
        <begin position="1"/>
        <end position="35"/>
    </location>
</feature>
<dbReference type="Pfam" id="PF19843">
    <property type="entry name" value="DUF6318"/>
    <property type="match status" value="1"/>
</dbReference>
<feature type="domain" description="DUF6318" evidence="3">
    <location>
        <begin position="52"/>
        <end position="185"/>
    </location>
</feature>
<comment type="caution">
    <text evidence="4">The sequence shown here is derived from an EMBL/GenBank/DDBJ whole genome shotgun (WGS) entry which is preliminary data.</text>
</comment>
<dbReference type="PROSITE" id="PS51257">
    <property type="entry name" value="PROKAR_LIPOPROTEIN"/>
    <property type="match status" value="1"/>
</dbReference>
<dbReference type="RefSeq" id="WP_310172639.1">
    <property type="nucleotide sequence ID" value="NZ_BAABHE010000002.1"/>
</dbReference>
<protein>
    <recommendedName>
        <fullName evidence="3">DUF6318 domain-containing protein</fullName>
    </recommendedName>
</protein>